<dbReference type="EMBL" id="NIOJ01000001">
    <property type="protein sequence ID" value="PNU01552.1"/>
    <property type="molecule type" value="Genomic_DNA"/>
</dbReference>
<dbReference type="SUPFAM" id="SSF53474">
    <property type="entry name" value="alpha/beta-Hydrolases"/>
    <property type="match status" value="1"/>
</dbReference>
<evidence type="ECO:0000259" key="4">
    <source>
        <dbReference type="Pfam" id="PF00135"/>
    </source>
</evidence>
<dbReference type="InterPro" id="IPR029058">
    <property type="entry name" value="AB_hydrolase_fold"/>
</dbReference>
<organism evidence="5 6">
    <name type="scientific">Clostridium thermosuccinogenes</name>
    <dbReference type="NCBI Taxonomy" id="84032"/>
    <lineage>
        <taxon>Bacteria</taxon>
        <taxon>Bacillati</taxon>
        <taxon>Bacillota</taxon>
        <taxon>Clostridia</taxon>
        <taxon>Eubacteriales</taxon>
        <taxon>Clostridiaceae</taxon>
        <taxon>Clostridium</taxon>
    </lineage>
</organism>
<gene>
    <name evidence="5" type="ORF">CDQ84_00655</name>
</gene>
<dbReference type="GO" id="GO:0016787">
    <property type="term" value="F:hydrolase activity"/>
    <property type="evidence" value="ECO:0007669"/>
    <property type="project" value="UniProtKB-KW"/>
</dbReference>
<dbReference type="AlphaFoldDB" id="A0A2K2FN64"/>
<keyword evidence="2 3" id="KW-0378">Hydrolase</keyword>
<sequence length="490" mass="54214">MILKIGAGELKGRMDGNMIAFLGIPYAEPPVGERRFKPPVKKKGWKGVLDCTAFGPRAMQPRALNPEPGVVYSEDCLNLNVWTPALDGKKRPVVFYIHGGGHVEGSNSEEGFDGPSIVQGHDVVVVMPNYRLGAFGYLYLGKLLGEDYAMSGNLGLMDQILALEWVQEHIEAFGGDPQNVCIIGQSAGGKSVLNMMMAPAAKGLFHSAFAMSGALQSIKDIETVNALALNFLDALNIPSQNAASILDASPLEIIKAQLTAHSKYIMFESYGTTADGIVLPKDVSASVMKGEIHDVPLVMGYMEKELHINTSLPYNVLSDDDVERRLLWKFGDNGNYIFKEYLRLKATHGYVEALGKVSSYYTYINAYLHTASLLLKSGYRSPIFLYRWAFGGAGIACHSTDNEALFRRTQPDKKVGFEQTWSEMERIFHQSVMQFIKTKNPSTKDMPPWPSAQQNSQMQMVIDMPPRLEPIDVSRYDTNLPLSTMVVTRP</sequence>
<evidence type="ECO:0000313" key="6">
    <source>
        <dbReference type="Proteomes" id="UP000236151"/>
    </source>
</evidence>
<dbReference type="PANTHER" id="PTHR43142:SF1">
    <property type="entry name" value="CARBOXYLIC ESTER HYDROLASE"/>
    <property type="match status" value="1"/>
</dbReference>
<name>A0A2K2FN64_9CLOT</name>
<evidence type="ECO:0000313" key="5">
    <source>
        <dbReference type="EMBL" id="PNU01552.1"/>
    </source>
</evidence>
<dbReference type="InterPro" id="IPR019826">
    <property type="entry name" value="Carboxylesterase_B_AS"/>
</dbReference>
<dbReference type="KEGG" id="cthd:CDO33_16645"/>
<dbReference type="PANTHER" id="PTHR43142">
    <property type="entry name" value="CARBOXYLIC ESTER HYDROLASE"/>
    <property type="match status" value="1"/>
</dbReference>
<comment type="caution">
    <text evidence="5">The sequence shown here is derived from an EMBL/GenBank/DDBJ whole genome shotgun (WGS) entry which is preliminary data.</text>
</comment>
<comment type="similarity">
    <text evidence="1 3">Belongs to the type-B carboxylesterase/lipase family.</text>
</comment>
<evidence type="ECO:0000256" key="3">
    <source>
        <dbReference type="RuleBase" id="RU361235"/>
    </source>
</evidence>
<dbReference type="RefSeq" id="WP_103079781.1">
    <property type="nucleotide sequence ID" value="NZ_CP021850.1"/>
</dbReference>
<accession>A0A2K2FN64</accession>
<dbReference type="EC" id="3.1.1.-" evidence="3"/>
<evidence type="ECO:0000256" key="2">
    <source>
        <dbReference type="ARBA" id="ARBA00022801"/>
    </source>
</evidence>
<dbReference type="Proteomes" id="UP000236151">
    <property type="component" value="Unassembled WGS sequence"/>
</dbReference>
<evidence type="ECO:0000256" key="1">
    <source>
        <dbReference type="ARBA" id="ARBA00005964"/>
    </source>
</evidence>
<reference evidence="5 6" key="1">
    <citation type="submission" date="2017-06" db="EMBL/GenBank/DDBJ databases">
        <title>Investigating the central metabolism of Clostridium thermosuccinogenes.</title>
        <authorList>
            <person name="Koendjbiharie J.G."/>
            <person name="van Kranenburg R."/>
        </authorList>
    </citation>
    <scope>NUCLEOTIDE SEQUENCE [LARGE SCALE GENOMIC DNA]</scope>
    <source>
        <strain evidence="5 6">DSM 5806</strain>
    </source>
</reference>
<dbReference type="Gene3D" id="3.40.50.1820">
    <property type="entry name" value="alpha/beta hydrolase"/>
    <property type="match status" value="1"/>
</dbReference>
<feature type="domain" description="Carboxylesterase type B" evidence="4">
    <location>
        <begin position="4"/>
        <end position="467"/>
    </location>
</feature>
<dbReference type="PROSITE" id="PS00122">
    <property type="entry name" value="CARBOXYLESTERASE_B_1"/>
    <property type="match status" value="1"/>
</dbReference>
<keyword evidence="6" id="KW-1185">Reference proteome</keyword>
<proteinExistence type="inferred from homology"/>
<protein>
    <recommendedName>
        <fullName evidence="3">Carboxylic ester hydrolase</fullName>
        <ecNumber evidence="3">3.1.1.-</ecNumber>
    </recommendedName>
</protein>
<dbReference type="InterPro" id="IPR002018">
    <property type="entry name" value="CarbesteraseB"/>
</dbReference>
<dbReference type="Pfam" id="PF00135">
    <property type="entry name" value="COesterase"/>
    <property type="match status" value="1"/>
</dbReference>
<dbReference type="OrthoDB" id="9775851at2"/>